<feature type="binding site" evidence="1">
    <location>
        <position position="92"/>
    </location>
    <ligand>
        <name>Mg(2+)</name>
        <dbReference type="ChEBI" id="CHEBI:18420"/>
        <label>1</label>
    </ligand>
</feature>
<organism evidence="3 4">
    <name type="scientific">Bifidobacterium myosotis</name>
    <dbReference type="NCBI Taxonomy" id="1630166"/>
    <lineage>
        <taxon>Bacteria</taxon>
        <taxon>Bacillati</taxon>
        <taxon>Actinomycetota</taxon>
        <taxon>Actinomycetes</taxon>
        <taxon>Bifidobacteriales</taxon>
        <taxon>Bifidobacteriaceae</taxon>
        <taxon>Bifidobacterium</taxon>
    </lineage>
</organism>
<comment type="cofactor">
    <cofactor evidence="1">
        <name>Mg(2+)</name>
        <dbReference type="ChEBI" id="CHEBI:18420"/>
    </cofactor>
    <text evidence="1">Binds 2 magnesium ions per subunit.</text>
</comment>
<proteinExistence type="predicted"/>
<keyword evidence="1" id="KW-0460">Magnesium</keyword>
<dbReference type="RefSeq" id="WP_094668129.1">
    <property type="nucleotide sequence ID" value="NZ_MWWW01000022.1"/>
</dbReference>
<dbReference type="OrthoDB" id="2822542at2"/>
<comment type="caution">
    <text evidence="3">The sequence shown here is derived from an EMBL/GenBank/DDBJ whole genome shotgun (WGS) entry which is preliminary data.</text>
</comment>
<feature type="region of interest" description="Disordered" evidence="2">
    <location>
        <begin position="1"/>
        <end position="25"/>
    </location>
</feature>
<dbReference type="Pfam" id="PF03747">
    <property type="entry name" value="ADP_ribosyl_GH"/>
    <property type="match status" value="1"/>
</dbReference>
<feature type="compositionally biased region" description="Basic and acidic residues" evidence="2">
    <location>
        <begin position="9"/>
        <end position="18"/>
    </location>
</feature>
<evidence type="ECO:0000313" key="4">
    <source>
        <dbReference type="Proteomes" id="UP000216871"/>
    </source>
</evidence>
<keyword evidence="4" id="KW-1185">Reference proteome</keyword>
<name>A0A261FGD1_9BIFI</name>
<reference evidence="3 4" key="1">
    <citation type="journal article" date="2017" name="BMC Genomics">
        <title>Comparative genomic and phylogenomic analyses of the Bifidobacteriaceae family.</title>
        <authorList>
            <person name="Lugli G.A."/>
            <person name="Milani C."/>
            <person name="Turroni F."/>
            <person name="Duranti S."/>
            <person name="Mancabelli L."/>
            <person name="Mangifesta M."/>
            <person name="Ferrario C."/>
            <person name="Modesto M."/>
            <person name="Mattarelli P."/>
            <person name="Jiri K."/>
            <person name="van Sinderen D."/>
            <person name="Ventura M."/>
        </authorList>
    </citation>
    <scope>NUCLEOTIDE SEQUENCE [LARGE SCALE GENOMIC DNA]</scope>
    <source>
        <strain evidence="3 4">DSM 100196</strain>
    </source>
</reference>
<dbReference type="PANTHER" id="PTHR16222:SF12">
    <property type="entry name" value="ADP-RIBOSYLGLYCOHYDROLASE-RELATED"/>
    <property type="match status" value="1"/>
</dbReference>
<dbReference type="Gene3D" id="1.10.4080.10">
    <property type="entry name" value="ADP-ribosylation/Crystallin J1"/>
    <property type="match status" value="1"/>
</dbReference>
<accession>A0A261FGD1</accession>
<dbReference type="Proteomes" id="UP000216871">
    <property type="component" value="Unassembled WGS sequence"/>
</dbReference>
<dbReference type="AlphaFoldDB" id="A0A261FGD1"/>
<protein>
    <submittedName>
        <fullName evidence="3">ADP-ribosylglycohydrolase</fullName>
    </submittedName>
</protein>
<dbReference type="EMBL" id="MWWW01000022">
    <property type="protein sequence ID" value="OZG58189.1"/>
    <property type="molecule type" value="Genomic_DNA"/>
</dbReference>
<dbReference type="SUPFAM" id="SSF101478">
    <property type="entry name" value="ADP-ribosylglycohydrolase"/>
    <property type="match status" value="1"/>
</dbReference>
<feature type="binding site" evidence="1">
    <location>
        <position position="327"/>
    </location>
    <ligand>
        <name>Mg(2+)</name>
        <dbReference type="ChEBI" id="CHEBI:18420"/>
        <label>1</label>
    </ligand>
</feature>
<feature type="binding site" evidence="1">
    <location>
        <position position="91"/>
    </location>
    <ligand>
        <name>Mg(2+)</name>
        <dbReference type="ChEBI" id="CHEBI:18420"/>
        <label>1</label>
    </ligand>
</feature>
<dbReference type="InterPro" id="IPR050792">
    <property type="entry name" value="ADP-ribosylglycohydrolase"/>
</dbReference>
<gene>
    <name evidence="3" type="ORF">BMYO_1712</name>
</gene>
<feature type="binding site" evidence="1">
    <location>
        <position position="325"/>
    </location>
    <ligand>
        <name>Mg(2+)</name>
        <dbReference type="ChEBI" id="CHEBI:18420"/>
        <label>1</label>
    </ligand>
</feature>
<keyword evidence="3" id="KW-0378">Hydrolase</keyword>
<dbReference type="PANTHER" id="PTHR16222">
    <property type="entry name" value="ADP-RIBOSYLGLYCOHYDROLASE"/>
    <property type="match status" value="1"/>
</dbReference>
<evidence type="ECO:0000256" key="2">
    <source>
        <dbReference type="SAM" id="MobiDB-lite"/>
    </source>
</evidence>
<feature type="binding site" evidence="1">
    <location>
        <position position="328"/>
    </location>
    <ligand>
        <name>Mg(2+)</name>
        <dbReference type="ChEBI" id="CHEBI:18420"/>
        <label>1</label>
    </ligand>
</feature>
<dbReference type="InterPro" id="IPR036705">
    <property type="entry name" value="Ribosyl_crysJ1_sf"/>
</dbReference>
<keyword evidence="1" id="KW-0479">Metal-binding</keyword>
<evidence type="ECO:0000256" key="1">
    <source>
        <dbReference type="PIRSR" id="PIRSR605502-1"/>
    </source>
</evidence>
<dbReference type="InterPro" id="IPR005502">
    <property type="entry name" value="Ribosyl_crysJ1"/>
</dbReference>
<sequence>MVNGTSHGSGRDLARNASHDSVGVSTSNDTYDHALGALLGLAIGDALGMPTQSMSHERISLEYGSTPIRSFVDASPNQPIAPNMKAGSVTDDTEQALLLAGQLMDGDGDLDIRQYAYALLNWEEDMKARGSLDLLGPSTKRALERFQAGMDVEQTGILGTTNGGAMRACPIGIANRPGPHLAETARRSSIVTHNTEQGIESTMLVAAAVSYGIDGADPEEAMLMACNYVAGYLAMSRFEGHALGHWSPKASVIARTRWAINWARNHTGDDAVDLYDHDMFGDQLRALIGTSVEANESVPAAFAIATRYAQRPYDALCVAANIGGDTDTIAAMTGAILGAAHGASAFPESLATTVQDVNDLDLATTADRLLALSGRNDA</sequence>
<dbReference type="GO" id="GO:0046872">
    <property type="term" value="F:metal ion binding"/>
    <property type="evidence" value="ECO:0007669"/>
    <property type="project" value="UniProtKB-KW"/>
</dbReference>
<feature type="binding site" evidence="1">
    <location>
        <position position="90"/>
    </location>
    <ligand>
        <name>Mg(2+)</name>
        <dbReference type="ChEBI" id="CHEBI:18420"/>
        <label>1</label>
    </ligand>
</feature>
<dbReference type="GO" id="GO:0016787">
    <property type="term" value="F:hydrolase activity"/>
    <property type="evidence" value="ECO:0007669"/>
    <property type="project" value="UniProtKB-KW"/>
</dbReference>
<evidence type="ECO:0000313" key="3">
    <source>
        <dbReference type="EMBL" id="OZG58189.1"/>
    </source>
</evidence>